<evidence type="ECO:0000256" key="1">
    <source>
        <dbReference type="ARBA" id="ARBA00001933"/>
    </source>
</evidence>
<dbReference type="Gene3D" id="3.90.1150.10">
    <property type="entry name" value="Aspartate Aminotransferase, domain 1"/>
    <property type="match status" value="1"/>
</dbReference>
<dbReference type="AlphaFoldDB" id="A0A6J6GWL8"/>
<dbReference type="GO" id="GO:0030170">
    <property type="term" value="F:pyridoxal phosphate binding"/>
    <property type="evidence" value="ECO:0007669"/>
    <property type="project" value="InterPro"/>
</dbReference>
<dbReference type="GO" id="GO:0006520">
    <property type="term" value="P:amino acid metabolic process"/>
    <property type="evidence" value="ECO:0007669"/>
    <property type="project" value="InterPro"/>
</dbReference>
<dbReference type="SUPFAM" id="SSF53383">
    <property type="entry name" value="PLP-dependent transferases"/>
    <property type="match status" value="1"/>
</dbReference>
<dbReference type="InterPro" id="IPR021115">
    <property type="entry name" value="Pyridoxal-P_BS"/>
</dbReference>
<evidence type="ECO:0000256" key="3">
    <source>
        <dbReference type="ARBA" id="ARBA00022898"/>
    </source>
</evidence>
<dbReference type="PANTHER" id="PTHR11999:SF165">
    <property type="entry name" value="DECARBOXYLASE, PUTATIVE (AFU_ORTHOLOGUE AFUA_2G04980)-RELATED"/>
    <property type="match status" value="1"/>
</dbReference>
<evidence type="ECO:0000313" key="5">
    <source>
        <dbReference type="EMBL" id="CAB4605782.1"/>
    </source>
</evidence>
<dbReference type="PROSITE" id="PS00392">
    <property type="entry name" value="DDC_GAD_HDC_YDC"/>
    <property type="match status" value="1"/>
</dbReference>
<dbReference type="InterPro" id="IPR010977">
    <property type="entry name" value="Aromatic_deC"/>
</dbReference>
<dbReference type="GO" id="GO:0019752">
    <property type="term" value="P:carboxylic acid metabolic process"/>
    <property type="evidence" value="ECO:0007669"/>
    <property type="project" value="InterPro"/>
</dbReference>
<dbReference type="GO" id="GO:0005737">
    <property type="term" value="C:cytoplasm"/>
    <property type="evidence" value="ECO:0007669"/>
    <property type="project" value="TreeGrafter"/>
</dbReference>
<dbReference type="Pfam" id="PF00282">
    <property type="entry name" value="Pyridoxal_deC"/>
    <property type="match status" value="1"/>
</dbReference>
<organism evidence="5">
    <name type="scientific">freshwater metagenome</name>
    <dbReference type="NCBI Taxonomy" id="449393"/>
    <lineage>
        <taxon>unclassified sequences</taxon>
        <taxon>metagenomes</taxon>
        <taxon>ecological metagenomes</taxon>
    </lineage>
</organism>
<dbReference type="PANTHER" id="PTHR11999">
    <property type="entry name" value="GROUP II PYRIDOXAL-5-PHOSPHATE DECARBOXYLASE"/>
    <property type="match status" value="1"/>
</dbReference>
<dbReference type="InterPro" id="IPR015422">
    <property type="entry name" value="PyrdxlP-dep_Trfase_small"/>
</dbReference>
<dbReference type="InterPro" id="IPR002129">
    <property type="entry name" value="PyrdxlP-dep_de-COase"/>
</dbReference>
<reference evidence="5" key="1">
    <citation type="submission" date="2020-05" db="EMBL/GenBank/DDBJ databases">
        <authorList>
            <person name="Chiriac C."/>
            <person name="Salcher M."/>
            <person name="Ghai R."/>
            <person name="Kavagutti S V."/>
        </authorList>
    </citation>
    <scope>NUCLEOTIDE SEQUENCE</scope>
</reference>
<dbReference type="PRINTS" id="PR00800">
    <property type="entry name" value="YHDCRBOXLASE"/>
</dbReference>
<dbReference type="EMBL" id="CAEZUW010000008">
    <property type="protein sequence ID" value="CAB4605782.1"/>
    <property type="molecule type" value="Genomic_DNA"/>
</dbReference>
<evidence type="ECO:0000256" key="4">
    <source>
        <dbReference type="ARBA" id="ARBA00023239"/>
    </source>
</evidence>
<keyword evidence="4" id="KW-0456">Lyase</keyword>
<comment type="cofactor">
    <cofactor evidence="1">
        <name>pyridoxal 5'-phosphate</name>
        <dbReference type="ChEBI" id="CHEBI:597326"/>
    </cofactor>
</comment>
<dbReference type="GO" id="GO:0016831">
    <property type="term" value="F:carboxy-lyase activity"/>
    <property type="evidence" value="ECO:0007669"/>
    <property type="project" value="InterPro"/>
</dbReference>
<dbReference type="InterPro" id="IPR015421">
    <property type="entry name" value="PyrdxlP-dep_Trfase_major"/>
</dbReference>
<dbReference type="InterPro" id="IPR015424">
    <property type="entry name" value="PyrdxlP-dep_Trfase"/>
</dbReference>
<accession>A0A6J6GWL8</accession>
<proteinExistence type="inferred from homology"/>
<gene>
    <name evidence="5" type="ORF">UFOPK1855_00109</name>
</gene>
<keyword evidence="3" id="KW-0663">Pyridoxal phosphate</keyword>
<name>A0A6J6GWL8_9ZZZZ</name>
<comment type="similarity">
    <text evidence="2">Belongs to the group II decarboxylase family.</text>
</comment>
<evidence type="ECO:0000256" key="2">
    <source>
        <dbReference type="ARBA" id="ARBA00009533"/>
    </source>
</evidence>
<protein>
    <submittedName>
        <fullName evidence="5">Unannotated protein</fullName>
    </submittedName>
</protein>
<sequence length="454" mass="49055">MHATSPETLALREAVLSYARARMEYDPAPLDAPDTLENLQRLAPDTVNEKGLGGQAALSLFAEVLAPACLSTDHPGYLSFIPTAPTEAATLFDLVVSASSIYGGSWMEGAGAVYAENEVLAWLAREVGFDESAGGVFVQGGTLGNLSALVAARHTAEAKLAADGKSRPARWKFVCSKEAHSSLKAAARVMDVDVVLAEVDGEGRLRGQAVLDALESAGDGVFAIVSTAGTTNFGIVDRLREVGEIANAAGIWYHVDGAYGLAGILSDKTKYLFDGTELADSFIVDPHKWLFAPFDACALVYRNPALAKAAHTQHGEYLDTLTDSGDWNPSDYAYNLTRRVRGLPLWFSLATHGVGAYREAVSDNIQVASEIAEVIRNNPKLKLVREQELSVVVFEREGWSLKDYERWSDYLLHEGIGLVVPSSHLGKPNTRFAIVNPQTTTELLIKILDTMEQM</sequence>
<dbReference type="Gene3D" id="3.40.640.10">
    <property type="entry name" value="Type I PLP-dependent aspartate aminotransferase-like (Major domain)"/>
    <property type="match status" value="1"/>
</dbReference>